<evidence type="ECO:0008006" key="3">
    <source>
        <dbReference type="Google" id="ProtNLM"/>
    </source>
</evidence>
<organism evidence="1 2">
    <name type="scientific">Crinalium epipsammum PCC 9333</name>
    <dbReference type="NCBI Taxonomy" id="1173022"/>
    <lineage>
        <taxon>Bacteria</taxon>
        <taxon>Bacillati</taxon>
        <taxon>Cyanobacteriota</taxon>
        <taxon>Cyanophyceae</taxon>
        <taxon>Gomontiellales</taxon>
        <taxon>Gomontiellaceae</taxon>
        <taxon>Crinalium</taxon>
    </lineage>
</organism>
<sequence>MRITQEICCPNCGDKGERHHLLTAQLTRTQCPSCDYLMVTCSRTGKVIEAYAPGLYAPKVEKLKIF</sequence>
<dbReference type="EMBL" id="CP003620">
    <property type="protein sequence ID" value="AFZ14653.1"/>
    <property type="molecule type" value="Genomic_DNA"/>
</dbReference>
<reference evidence="1 2" key="1">
    <citation type="submission" date="2012-06" db="EMBL/GenBank/DDBJ databases">
        <title>Finished chromosome of genome of Crinalium epipsammum PCC 9333.</title>
        <authorList>
            <consortium name="US DOE Joint Genome Institute"/>
            <person name="Gugger M."/>
            <person name="Coursin T."/>
            <person name="Rippka R."/>
            <person name="Tandeau De Marsac N."/>
            <person name="Huntemann M."/>
            <person name="Wei C.-L."/>
            <person name="Han J."/>
            <person name="Detter J.C."/>
            <person name="Han C."/>
            <person name="Tapia R."/>
            <person name="Davenport K."/>
            <person name="Daligault H."/>
            <person name="Erkkila T."/>
            <person name="Gu W."/>
            <person name="Munk A.C.C."/>
            <person name="Teshima H."/>
            <person name="Xu Y."/>
            <person name="Chain P."/>
            <person name="Chen A."/>
            <person name="Krypides N."/>
            <person name="Mavromatis K."/>
            <person name="Markowitz V."/>
            <person name="Szeto E."/>
            <person name="Ivanova N."/>
            <person name="Mikhailova N."/>
            <person name="Ovchinnikova G."/>
            <person name="Pagani I."/>
            <person name="Pati A."/>
            <person name="Goodwin L."/>
            <person name="Peters L."/>
            <person name="Pitluck S."/>
            <person name="Woyke T."/>
            <person name="Kerfeld C."/>
        </authorList>
    </citation>
    <scope>NUCLEOTIDE SEQUENCE [LARGE SCALE GENOMIC DNA]</scope>
    <source>
        <strain evidence="1 2">PCC 9333</strain>
    </source>
</reference>
<dbReference type="KEGG" id="cep:Cri9333_3843"/>
<evidence type="ECO:0000313" key="1">
    <source>
        <dbReference type="EMBL" id="AFZ14653.1"/>
    </source>
</evidence>
<dbReference type="eggNOG" id="ENOG50332E9">
    <property type="taxonomic scope" value="Bacteria"/>
</dbReference>
<protein>
    <recommendedName>
        <fullName evidence="3">Replication restart DNA helicase PriA</fullName>
    </recommendedName>
</protein>
<evidence type="ECO:0000313" key="2">
    <source>
        <dbReference type="Proteomes" id="UP000010472"/>
    </source>
</evidence>
<dbReference type="OrthoDB" id="466817at2"/>
<dbReference type="AlphaFoldDB" id="K9W2S1"/>
<keyword evidence="2" id="KW-1185">Reference proteome</keyword>
<dbReference type="Proteomes" id="UP000010472">
    <property type="component" value="Chromosome"/>
</dbReference>
<accession>K9W2S1</accession>
<proteinExistence type="predicted"/>
<dbReference type="PATRIC" id="fig|1173022.3.peg.4140"/>
<dbReference type="HOGENOM" id="CLU_196774_0_0_3"/>
<gene>
    <name evidence="1" type="ORF">Cri9333_3843</name>
</gene>
<name>K9W2S1_9CYAN</name>
<dbReference type="RefSeq" id="WP_015204753.1">
    <property type="nucleotide sequence ID" value="NC_019753.1"/>
</dbReference>